<dbReference type="GeneID" id="81622524"/>
<feature type="region of interest" description="Disordered" evidence="1">
    <location>
        <begin position="1"/>
        <end position="30"/>
    </location>
</feature>
<dbReference type="Gene3D" id="3.40.50.150">
    <property type="entry name" value="Vaccinia Virus protein VP39"/>
    <property type="match status" value="1"/>
</dbReference>
<dbReference type="Proteomes" id="UP001148312">
    <property type="component" value="Unassembled WGS sequence"/>
</dbReference>
<sequence>MESDKHKPSGEDQPSGEDKQSKEAKATNEDYDVIRNYLSPRSSIFQDLIETQDKVKNDPAADEHFKRLKESIMKVSQDKQLGFFKMGARICSEMQQKEDIIPRPQRTVQLKAFDICMAPGAFSHVILNVNRFAEIRALTLPKQDGGHELLLPNWQTDRRFKVHFLDVTMLPAAMGFPDLIPTDHPQAVKFSNEFHYKNETFDIVFCDGAVLHTHDRGQETPGEAVRLSSAQLVLGLQNLKSAGTFKFARVSLFKPTVSHRNRSSFYLIAKNVETTSPEAKKFLRSHRLKWLRKTVESFDLKMPDIEPQEEEEPMESIISAIGDELIRLAEPLWKIQILAMKQLFLKPKPTQEE</sequence>
<organism evidence="3 4">
    <name type="scientific">Penicillium diatomitis</name>
    <dbReference type="NCBI Taxonomy" id="2819901"/>
    <lineage>
        <taxon>Eukaryota</taxon>
        <taxon>Fungi</taxon>
        <taxon>Dikarya</taxon>
        <taxon>Ascomycota</taxon>
        <taxon>Pezizomycotina</taxon>
        <taxon>Eurotiomycetes</taxon>
        <taxon>Eurotiomycetidae</taxon>
        <taxon>Eurotiales</taxon>
        <taxon>Aspergillaceae</taxon>
        <taxon>Penicillium</taxon>
    </lineage>
</organism>
<evidence type="ECO:0000256" key="1">
    <source>
        <dbReference type="SAM" id="MobiDB-lite"/>
    </source>
</evidence>
<dbReference type="RefSeq" id="XP_056792234.1">
    <property type="nucleotide sequence ID" value="XM_056932275.1"/>
</dbReference>
<feature type="compositionally biased region" description="Basic and acidic residues" evidence="1">
    <location>
        <begin position="1"/>
        <end position="28"/>
    </location>
</feature>
<proteinExistence type="predicted"/>
<feature type="domain" description="Ribosomal RNA methyltransferase FtsJ" evidence="2">
    <location>
        <begin position="93"/>
        <end position="279"/>
    </location>
</feature>
<reference evidence="3" key="2">
    <citation type="journal article" date="2023" name="IMA Fungus">
        <title>Comparative genomic study of the Penicillium genus elucidates a diverse pangenome and 15 lateral gene transfer events.</title>
        <authorList>
            <person name="Petersen C."/>
            <person name="Sorensen T."/>
            <person name="Nielsen M.R."/>
            <person name="Sondergaard T.E."/>
            <person name="Sorensen J.L."/>
            <person name="Fitzpatrick D.A."/>
            <person name="Frisvad J.C."/>
            <person name="Nielsen K.L."/>
        </authorList>
    </citation>
    <scope>NUCLEOTIDE SEQUENCE</scope>
    <source>
        <strain evidence="3">IBT 30728</strain>
    </source>
</reference>
<dbReference type="InterPro" id="IPR002877">
    <property type="entry name" value="RNA_MeTrfase_FtsJ_dom"/>
</dbReference>
<keyword evidence="4" id="KW-1185">Reference proteome</keyword>
<reference evidence="3" key="1">
    <citation type="submission" date="2022-12" db="EMBL/GenBank/DDBJ databases">
        <authorList>
            <person name="Petersen C."/>
        </authorList>
    </citation>
    <scope>NUCLEOTIDE SEQUENCE</scope>
    <source>
        <strain evidence="3">IBT 30728</strain>
    </source>
</reference>
<dbReference type="AlphaFoldDB" id="A0A9W9XF47"/>
<evidence type="ECO:0000259" key="2">
    <source>
        <dbReference type="Pfam" id="PF01728"/>
    </source>
</evidence>
<dbReference type="EMBL" id="JAPWDQ010000003">
    <property type="protein sequence ID" value="KAJ5491105.1"/>
    <property type="molecule type" value="Genomic_DNA"/>
</dbReference>
<accession>A0A9W9XF47</accession>
<evidence type="ECO:0000313" key="4">
    <source>
        <dbReference type="Proteomes" id="UP001148312"/>
    </source>
</evidence>
<protein>
    <recommendedName>
        <fullName evidence="2">Ribosomal RNA methyltransferase FtsJ domain-containing protein</fullName>
    </recommendedName>
</protein>
<dbReference type="InterPro" id="IPR029063">
    <property type="entry name" value="SAM-dependent_MTases_sf"/>
</dbReference>
<evidence type="ECO:0000313" key="3">
    <source>
        <dbReference type="EMBL" id="KAJ5491105.1"/>
    </source>
</evidence>
<dbReference type="GO" id="GO:0032259">
    <property type="term" value="P:methylation"/>
    <property type="evidence" value="ECO:0007669"/>
    <property type="project" value="InterPro"/>
</dbReference>
<gene>
    <name evidence="3" type="ORF">N7539_002672</name>
</gene>
<name>A0A9W9XF47_9EURO</name>
<dbReference type="Pfam" id="PF01728">
    <property type="entry name" value="FtsJ"/>
    <property type="match status" value="1"/>
</dbReference>
<dbReference type="GO" id="GO:0008168">
    <property type="term" value="F:methyltransferase activity"/>
    <property type="evidence" value="ECO:0007669"/>
    <property type="project" value="InterPro"/>
</dbReference>
<comment type="caution">
    <text evidence="3">The sequence shown here is derived from an EMBL/GenBank/DDBJ whole genome shotgun (WGS) entry which is preliminary data.</text>
</comment>